<accession>A0A8T9C0V9</accession>
<dbReference type="Pfam" id="PF00172">
    <property type="entry name" value="Zn_clus"/>
    <property type="match status" value="1"/>
</dbReference>
<dbReference type="GO" id="GO:0005634">
    <property type="term" value="C:nucleus"/>
    <property type="evidence" value="ECO:0007669"/>
    <property type="project" value="UniProtKB-SubCell"/>
</dbReference>
<keyword evidence="6" id="KW-0539">Nucleus</keyword>
<evidence type="ECO:0000256" key="6">
    <source>
        <dbReference type="ARBA" id="ARBA00023242"/>
    </source>
</evidence>
<feature type="region of interest" description="Disordered" evidence="7">
    <location>
        <begin position="1"/>
        <end position="48"/>
    </location>
</feature>
<evidence type="ECO:0000313" key="10">
    <source>
        <dbReference type="Proteomes" id="UP000469558"/>
    </source>
</evidence>
<dbReference type="Proteomes" id="UP000469558">
    <property type="component" value="Unassembled WGS sequence"/>
</dbReference>
<keyword evidence="3" id="KW-0805">Transcription regulation</keyword>
<evidence type="ECO:0000256" key="5">
    <source>
        <dbReference type="ARBA" id="ARBA00023163"/>
    </source>
</evidence>
<dbReference type="InterPro" id="IPR001138">
    <property type="entry name" value="Zn2Cys6_DnaBD"/>
</dbReference>
<dbReference type="GO" id="GO:0000976">
    <property type="term" value="F:transcription cis-regulatory region binding"/>
    <property type="evidence" value="ECO:0007669"/>
    <property type="project" value="TreeGrafter"/>
</dbReference>
<dbReference type="Pfam" id="PF04082">
    <property type="entry name" value="Fungal_trans"/>
    <property type="match status" value="1"/>
</dbReference>
<evidence type="ECO:0000256" key="4">
    <source>
        <dbReference type="ARBA" id="ARBA00023125"/>
    </source>
</evidence>
<evidence type="ECO:0000256" key="3">
    <source>
        <dbReference type="ARBA" id="ARBA00023015"/>
    </source>
</evidence>
<keyword evidence="5" id="KW-0804">Transcription</keyword>
<dbReference type="PANTHER" id="PTHR31845:SF21">
    <property type="entry name" value="REGULATORY PROTEIN LEU3"/>
    <property type="match status" value="1"/>
</dbReference>
<dbReference type="PROSITE" id="PS00463">
    <property type="entry name" value="ZN2_CY6_FUNGAL_1"/>
    <property type="match status" value="1"/>
</dbReference>
<comment type="subcellular location">
    <subcellularLocation>
        <location evidence="1">Nucleus</location>
    </subcellularLocation>
</comment>
<dbReference type="InterPro" id="IPR007219">
    <property type="entry name" value="XnlR_reg_dom"/>
</dbReference>
<dbReference type="SUPFAM" id="SSF57701">
    <property type="entry name" value="Zn2/Cys6 DNA-binding domain"/>
    <property type="match status" value="1"/>
</dbReference>
<dbReference type="GO" id="GO:0008270">
    <property type="term" value="F:zinc ion binding"/>
    <property type="evidence" value="ECO:0007669"/>
    <property type="project" value="InterPro"/>
</dbReference>
<evidence type="ECO:0000313" key="9">
    <source>
        <dbReference type="EMBL" id="TVY75698.1"/>
    </source>
</evidence>
<dbReference type="PROSITE" id="PS50048">
    <property type="entry name" value="ZN2_CY6_FUNGAL_2"/>
    <property type="match status" value="1"/>
</dbReference>
<keyword evidence="4" id="KW-0238">DNA-binding</keyword>
<dbReference type="InterPro" id="IPR036864">
    <property type="entry name" value="Zn2-C6_fun-type_DNA-bd_sf"/>
</dbReference>
<feature type="region of interest" description="Disordered" evidence="7">
    <location>
        <begin position="110"/>
        <end position="140"/>
    </location>
</feature>
<dbReference type="InterPro" id="IPR051089">
    <property type="entry name" value="prtT"/>
</dbReference>
<name>A0A8T9C0V9_9HELO</name>
<protein>
    <submittedName>
        <fullName evidence="9">Regulatory protein LEU3</fullName>
    </submittedName>
</protein>
<evidence type="ECO:0000256" key="7">
    <source>
        <dbReference type="SAM" id="MobiDB-lite"/>
    </source>
</evidence>
<comment type="caution">
    <text evidence="9">The sequence shown here is derived from an EMBL/GenBank/DDBJ whole genome shotgun (WGS) entry which is preliminary data.</text>
</comment>
<dbReference type="CDD" id="cd00067">
    <property type="entry name" value="GAL4"/>
    <property type="match status" value="1"/>
</dbReference>
<dbReference type="OrthoDB" id="2341546at2759"/>
<feature type="compositionally biased region" description="Polar residues" evidence="7">
    <location>
        <begin position="112"/>
        <end position="140"/>
    </location>
</feature>
<dbReference type="SMART" id="SM00066">
    <property type="entry name" value="GAL4"/>
    <property type="match status" value="1"/>
</dbReference>
<dbReference type="GO" id="GO:0000981">
    <property type="term" value="F:DNA-binding transcription factor activity, RNA polymerase II-specific"/>
    <property type="evidence" value="ECO:0007669"/>
    <property type="project" value="InterPro"/>
</dbReference>
<sequence>MAQRGPGQDTWANPHTSTPDVHAREDEQSSTNETNYDRQHAVPNTAKRACSDCRKQKLRCDVVRSPFTPCSRCRRLGKNCVIDTASANKLDKYAFMQREIDNLRRKLRLATESGSTSTEPQSLGTEPSPSDVSASRNLGSTSTSGAVLDDLYKEFFTSYHPFLPFLDPAQKPDQYFELCPLLGWSIIIVAARHFKQEPKLLSSLRAEFVKLMWATIGDMPPSYHVAKALCLICFWPLPTNGGTRDASFQLSGILMQIAVQNMLHLPFRTPAPDETQALKAEQRDRLVTWITCNIVAECTSIVYGFPPPSRCEWIRGLDLQLLSYQIPKDLLHQLKISQFCNTFANAFYCNNSDSCGLPPEESRVNALDALRKAYTELETKLLGGSEITQLLLLTAHIHLNAF</sequence>
<dbReference type="GO" id="GO:0006351">
    <property type="term" value="P:DNA-templated transcription"/>
    <property type="evidence" value="ECO:0007669"/>
    <property type="project" value="InterPro"/>
</dbReference>
<feature type="domain" description="Zn(2)-C6 fungal-type" evidence="8">
    <location>
        <begin position="49"/>
        <end position="82"/>
    </location>
</feature>
<keyword evidence="10" id="KW-1185">Reference proteome</keyword>
<proteinExistence type="predicted"/>
<dbReference type="CDD" id="cd12148">
    <property type="entry name" value="fungal_TF_MHR"/>
    <property type="match status" value="1"/>
</dbReference>
<feature type="non-terminal residue" evidence="9">
    <location>
        <position position="402"/>
    </location>
</feature>
<evidence type="ECO:0000256" key="1">
    <source>
        <dbReference type="ARBA" id="ARBA00004123"/>
    </source>
</evidence>
<dbReference type="PANTHER" id="PTHR31845">
    <property type="entry name" value="FINGER DOMAIN PROTEIN, PUTATIVE-RELATED"/>
    <property type="match status" value="1"/>
</dbReference>
<gene>
    <name evidence="9" type="primary">LEU3_3</name>
    <name evidence="9" type="ORF">LSUE1_G006040</name>
</gene>
<dbReference type="EMBL" id="QGMK01000974">
    <property type="protein sequence ID" value="TVY75698.1"/>
    <property type="molecule type" value="Genomic_DNA"/>
</dbReference>
<dbReference type="Gene3D" id="4.10.240.10">
    <property type="entry name" value="Zn(2)-C6 fungal-type DNA-binding domain"/>
    <property type="match status" value="1"/>
</dbReference>
<feature type="compositionally biased region" description="Polar residues" evidence="7">
    <location>
        <begin position="10"/>
        <end position="19"/>
    </location>
</feature>
<dbReference type="AlphaFoldDB" id="A0A8T9C0V9"/>
<reference evidence="9 10" key="1">
    <citation type="submission" date="2018-05" db="EMBL/GenBank/DDBJ databases">
        <title>Genome sequencing and assembly of the regulated plant pathogen Lachnellula willkommii and related sister species for the development of diagnostic species identification markers.</title>
        <authorList>
            <person name="Giroux E."/>
            <person name="Bilodeau G."/>
        </authorList>
    </citation>
    <scope>NUCLEOTIDE SEQUENCE [LARGE SCALE GENOMIC DNA]</scope>
    <source>
        <strain evidence="9 10">CBS 268.59</strain>
    </source>
</reference>
<keyword evidence="2" id="KW-0479">Metal-binding</keyword>
<organism evidence="9 10">
    <name type="scientific">Lachnellula suecica</name>
    <dbReference type="NCBI Taxonomy" id="602035"/>
    <lineage>
        <taxon>Eukaryota</taxon>
        <taxon>Fungi</taxon>
        <taxon>Dikarya</taxon>
        <taxon>Ascomycota</taxon>
        <taxon>Pezizomycotina</taxon>
        <taxon>Leotiomycetes</taxon>
        <taxon>Helotiales</taxon>
        <taxon>Lachnaceae</taxon>
        <taxon>Lachnellula</taxon>
    </lineage>
</organism>
<evidence type="ECO:0000256" key="2">
    <source>
        <dbReference type="ARBA" id="ARBA00022723"/>
    </source>
</evidence>
<evidence type="ECO:0000259" key="8">
    <source>
        <dbReference type="PROSITE" id="PS50048"/>
    </source>
</evidence>